<dbReference type="Proteomes" id="UP000469949">
    <property type="component" value="Unassembled WGS sequence"/>
</dbReference>
<evidence type="ECO:0000313" key="5">
    <source>
        <dbReference type="Proteomes" id="UP000469949"/>
    </source>
</evidence>
<feature type="transmembrane region" description="Helical" evidence="2">
    <location>
        <begin position="334"/>
        <end position="351"/>
    </location>
</feature>
<sequence length="407" mass="44933">MTTSPSHSGPSVSSHGASDQASSHARASREQLTIGVSGNASISALMLELRKDLPLHVLTFLYFLAAAAISLMVGAVDRFAPTVYFSLWMKSAALCLLIYLLVFEVPISVVGRSRRPLSDAIIRLWGRIKLRALPLLALLINLSIFYSVFTSVKNMLPIFAPEWRDLDIANFSQLLHFGYVPWRLLQEIMGYPTVTRFVEFLYLPVWLLLLVGLPVLLAVRRDLARLRVRYILTMFLCFIMLGNIVAALGMSGGPAFYAQITGDQVRYGELIDYLAFSSGLPFSAWDIQRYLWACFEADRLQLGSGISAFPSLHVSMATLFALAGRHLSLRLGRLLMLYCVAIFLGSVHLGWHYAVDGYASVLGTVVLWLLAGRVMRRSDSSKAAPAEELPRIGQDISVGSAPSATRS</sequence>
<organism evidence="4 5">
    <name type="scientific">Methylorubrum populi</name>
    <dbReference type="NCBI Taxonomy" id="223967"/>
    <lineage>
        <taxon>Bacteria</taxon>
        <taxon>Pseudomonadati</taxon>
        <taxon>Pseudomonadota</taxon>
        <taxon>Alphaproteobacteria</taxon>
        <taxon>Hyphomicrobiales</taxon>
        <taxon>Methylobacteriaceae</taxon>
        <taxon>Methylorubrum</taxon>
    </lineage>
</organism>
<feature type="domain" description="Inositolphosphotransferase Aur1/Ipt1" evidence="3">
    <location>
        <begin position="168"/>
        <end position="369"/>
    </location>
</feature>
<accession>A0A833J7M6</accession>
<comment type="caution">
    <text evidence="4">The sequence shown here is derived from an EMBL/GenBank/DDBJ whole genome shotgun (WGS) entry which is preliminary data.</text>
</comment>
<dbReference type="Pfam" id="PF14378">
    <property type="entry name" value="PAP2_3"/>
    <property type="match status" value="1"/>
</dbReference>
<keyword evidence="2" id="KW-0472">Membrane</keyword>
<name>A0A833J7M6_9HYPH</name>
<feature type="transmembrane region" description="Helical" evidence="2">
    <location>
        <begin position="132"/>
        <end position="149"/>
    </location>
</feature>
<evidence type="ECO:0000259" key="3">
    <source>
        <dbReference type="Pfam" id="PF14378"/>
    </source>
</evidence>
<dbReference type="EMBL" id="WEKV01000008">
    <property type="protein sequence ID" value="KAB7785987.1"/>
    <property type="molecule type" value="Genomic_DNA"/>
</dbReference>
<gene>
    <name evidence="4" type="ORF">F8B43_1388</name>
</gene>
<feature type="compositionally biased region" description="Low complexity" evidence="1">
    <location>
        <begin position="1"/>
        <end position="18"/>
    </location>
</feature>
<dbReference type="GO" id="GO:0016020">
    <property type="term" value="C:membrane"/>
    <property type="evidence" value="ECO:0007669"/>
    <property type="project" value="UniProtKB-SubCell"/>
</dbReference>
<keyword evidence="2" id="KW-0812">Transmembrane</keyword>
<feature type="transmembrane region" description="Helical" evidence="2">
    <location>
        <begin position="357"/>
        <end position="375"/>
    </location>
</feature>
<feature type="transmembrane region" description="Helical" evidence="2">
    <location>
        <begin position="300"/>
        <end position="322"/>
    </location>
</feature>
<feature type="region of interest" description="Disordered" evidence="1">
    <location>
        <begin position="1"/>
        <end position="20"/>
    </location>
</feature>
<keyword evidence="2" id="KW-1133">Transmembrane helix</keyword>
<feature type="transmembrane region" description="Helical" evidence="2">
    <location>
        <begin position="200"/>
        <end position="219"/>
    </location>
</feature>
<feature type="transmembrane region" description="Helical" evidence="2">
    <location>
        <begin position="55"/>
        <end position="76"/>
    </location>
</feature>
<feature type="transmembrane region" description="Helical" evidence="2">
    <location>
        <begin position="88"/>
        <end position="111"/>
    </location>
</feature>
<protein>
    <recommendedName>
        <fullName evidence="3">Inositolphosphotransferase Aur1/Ipt1 domain-containing protein</fullName>
    </recommendedName>
</protein>
<proteinExistence type="predicted"/>
<evidence type="ECO:0000313" key="4">
    <source>
        <dbReference type="EMBL" id="KAB7785987.1"/>
    </source>
</evidence>
<evidence type="ECO:0000256" key="1">
    <source>
        <dbReference type="SAM" id="MobiDB-lite"/>
    </source>
</evidence>
<evidence type="ECO:0000256" key="2">
    <source>
        <dbReference type="SAM" id="Phobius"/>
    </source>
</evidence>
<dbReference type="Gene3D" id="1.20.144.10">
    <property type="entry name" value="Phosphatidic acid phosphatase type 2/haloperoxidase"/>
    <property type="match status" value="1"/>
</dbReference>
<dbReference type="InterPro" id="IPR026841">
    <property type="entry name" value="Aur1/Ipt1"/>
</dbReference>
<reference evidence="4 5" key="1">
    <citation type="submission" date="2019-10" db="EMBL/GenBank/DDBJ databases">
        <title>Draft Genome Sequence of the Caffeine Degrading Methylotroph Methylorubrum populi PINKEL.</title>
        <authorList>
            <person name="Dawson S.C."/>
            <person name="Zhang X."/>
            <person name="Wright M.E."/>
            <person name="Sharma G."/>
            <person name="Langner J.T."/>
            <person name="Ditty J.L."/>
            <person name="Subuyuj G.A."/>
        </authorList>
    </citation>
    <scope>NUCLEOTIDE SEQUENCE [LARGE SCALE GENOMIC DNA]</scope>
    <source>
        <strain evidence="4 5">Pinkel</strain>
    </source>
</reference>
<dbReference type="AlphaFoldDB" id="A0A833J7M6"/>
<feature type="transmembrane region" description="Helical" evidence="2">
    <location>
        <begin position="231"/>
        <end position="250"/>
    </location>
</feature>